<evidence type="ECO:0000313" key="3">
    <source>
        <dbReference type="Proteomes" id="UP000518752"/>
    </source>
</evidence>
<dbReference type="Gene3D" id="3.20.20.105">
    <property type="entry name" value="Queuine tRNA-ribosyltransferase-like"/>
    <property type="match status" value="1"/>
</dbReference>
<dbReference type="SUPFAM" id="SSF51713">
    <property type="entry name" value="tRNA-guanine transglycosylase"/>
    <property type="match status" value="1"/>
</dbReference>
<accession>A0A8H5HH74</accession>
<dbReference type="GO" id="GO:0006400">
    <property type="term" value="P:tRNA modification"/>
    <property type="evidence" value="ECO:0007669"/>
    <property type="project" value="InterPro"/>
</dbReference>
<dbReference type="InterPro" id="IPR002616">
    <property type="entry name" value="tRNA_ribo_trans-like"/>
</dbReference>
<name>A0A8H5HH74_9AGAR</name>
<gene>
    <name evidence="2" type="ORF">D9757_006397</name>
</gene>
<evidence type="ECO:0000259" key="1">
    <source>
        <dbReference type="Pfam" id="PF01702"/>
    </source>
</evidence>
<organism evidence="2 3">
    <name type="scientific">Collybiopsis confluens</name>
    <dbReference type="NCBI Taxonomy" id="2823264"/>
    <lineage>
        <taxon>Eukaryota</taxon>
        <taxon>Fungi</taxon>
        <taxon>Dikarya</taxon>
        <taxon>Basidiomycota</taxon>
        <taxon>Agaricomycotina</taxon>
        <taxon>Agaricomycetes</taxon>
        <taxon>Agaricomycetidae</taxon>
        <taxon>Agaricales</taxon>
        <taxon>Marasmiineae</taxon>
        <taxon>Omphalotaceae</taxon>
        <taxon>Collybiopsis</taxon>
    </lineage>
</organism>
<reference evidence="2 3" key="1">
    <citation type="journal article" date="2020" name="ISME J.">
        <title>Uncovering the hidden diversity of litter-decomposition mechanisms in mushroom-forming fungi.</title>
        <authorList>
            <person name="Floudas D."/>
            <person name="Bentzer J."/>
            <person name="Ahren D."/>
            <person name="Johansson T."/>
            <person name="Persson P."/>
            <person name="Tunlid A."/>
        </authorList>
    </citation>
    <scope>NUCLEOTIDE SEQUENCE [LARGE SCALE GENOMIC DNA]</scope>
    <source>
        <strain evidence="2 3">CBS 406.79</strain>
    </source>
</reference>
<sequence>MKASQVMSLTYCRLVLLFKPQRTVRRIRARGPHDILRLISDVGVDVFDTSFCQGAADVGVALDFSFPPADSPRRDLGYNLYDTKYREDFTTFTDDRRSPCGCAACSPTSAISEIICHSSVDGPTSDTTSPNQPYTRAFLHHLLHTHEMSAHSLLAMHNITIMNSFMAGIRAMISQNDVRLFESEVKRFFKIYIEDADGEMTHNVFSEAKRAWREVELLRGKGRLARESEREKADAANAANAANALLKWEMEENIVEGGPEVAVPTLSGGENTIAL</sequence>
<keyword evidence="3" id="KW-1185">Reference proteome</keyword>
<dbReference type="Pfam" id="PF01702">
    <property type="entry name" value="TGT"/>
    <property type="match status" value="1"/>
</dbReference>
<dbReference type="PANTHER" id="PTHR46064:SF1">
    <property type="entry name" value="QUEUINE TRNA-RIBOSYLTRANSFERASE ACCESSORY SUBUNIT 2"/>
    <property type="match status" value="1"/>
</dbReference>
<dbReference type="Proteomes" id="UP000518752">
    <property type="component" value="Unassembled WGS sequence"/>
</dbReference>
<dbReference type="PANTHER" id="PTHR46064">
    <property type="entry name" value="QUEUINE TRNA-RIBOSYLTRANSFERASE ACCESSORY SUBUNIT 2"/>
    <property type="match status" value="1"/>
</dbReference>
<dbReference type="InterPro" id="IPR036511">
    <property type="entry name" value="TGT-like_sf"/>
</dbReference>
<feature type="domain" description="tRNA-guanine(15) transglycosylase-like" evidence="1">
    <location>
        <begin position="31"/>
        <end position="186"/>
    </location>
</feature>
<comment type="caution">
    <text evidence="2">The sequence shown here is derived from an EMBL/GenBank/DDBJ whole genome shotgun (WGS) entry which is preliminary data.</text>
</comment>
<protein>
    <recommendedName>
        <fullName evidence="1">tRNA-guanine(15) transglycosylase-like domain-containing protein</fullName>
    </recommendedName>
</protein>
<evidence type="ECO:0000313" key="2">
    <source>
        <dbReference type="EMBL" id="KAF5382905.1"/>
    </source>
</evidence>
<proteinExistence type="predicted"/>
<dbReference type="AlphaFoldDB" id="A0A8H5HH74"/>
<dbReference type="EMBL" id="JAACJN010000049">
    <property type="protein sequence ID" value="KAF5382905.1"/>
    <property type="molecule type" value="Genomic_DNA"/>
</dbReference>
<dbReference type="InterPro" id="IPR050852">
    <property type="entry name" value="Queuine_tRNA-ribosyltrfase"/>
</dbReference>
<dbReference type="OrthoDB" id="27601at2759"/>